<proteinExistence type="predicted"/>
<evidence type="ECO:0000259" key="1">
    <source>
        <dbReference type="Pfam" id="PF02698"/>
    </source>
</evidence>
<dbReference type="EMBL" id="JAMYZZ010000001">
    <property type="protein sequence ID" value="MCP1257046.1"/>
    <property type="molecule type" value="Genomic_DNA"/>
</dbReference>
<sequence>MQHTLQASRPEPLIVFGAALYPNGKPTPALVARVQAALVYGATRPVTYIVTGGVAQNGLTEAAVMAHLLARAGVPAQQIIMEHNATDTFDSIVLCSHILTRLGVTGHTPIAMVTSPLHTPRCVLLLRMADWRVHSLQLAHTAHSSIPLRVKLRGIAHECLAIPWDALLVLVWRIVPR</sequence>
<dbReference type="Gene3D" id="3.40.50.620">
    <property type="entry name" value="HUPs"/>
    <property type="match status" value="1"/>
</dbReference>
<name>A0ABT1EVR5_9PROT</name>
<gene>
    <name evidence="2" type="ORF">NKW50_00395</name>
</gene>
<keyword evidence="3" id="KW-1185">Reference proteome</keyword>
<reference evidence="2 3" key="1">
    <citation type="submission" date="2022-06" db="EMBL/GenBank/DDBJ databases">
        <title>Acetobacer genomes from food samples.</title>
        <authorList>
            <person name="Sombolestani A."/>
        </authorList>
    </citation>
    <scope>NUCLEOTIDE SEQUENCE [LARGE SCALE GENOMIC DNA]</scope>
    <source>
        <strain evidence="2 3">R-83285</strain>
    </source>
</reference>
<dbReference type="InterPro" id="IPR014729">
    <property type="entry name" value="Rossmann-like_a/b/a_fold"/>
</dbReference>
<feature type="domain" description="DUF218" evidence="1">
    <location>
        <begin position="13"/>
        <end position="138"/>
    </location>
</feature>
<protein>
    <submittedName>
        <fullName evidence="2">YdcF family protein</fullName>
    </submittedName>
</protein>
<dbReference type="Pfam" id="PF02698">
    <property type="entry name" value="DUF218"/>
    <property type="match status" value="1"/>
</dbReference>
<comment type="caution">
    <text evidence="2">The sequence shown here is derived from an EMBL/GenBank/DDBJ whole genome shotgun (WGS) entry which is preliminary data.</text>
</comment>
<dbReference type="InterPro" id="IPR051599">
    <property type="entry name" value="Cell_Envelope_Assoc"/>
</dbReference>
<evidence type="ECO:0000313" key="2">
    <source>
        <dbReference type="EMBL" id="MCP1257046.1"/>
    </source>
</evidence>
<dbReference type="RefSeq" id="WP_165990427.1">
    <property type="nucleotide sequence ID" value="NZ_JAMYZY010000001.1"/>
</dbReference>
<dbReference type="PANTHER" id="PTHR30336">
    <property type="entry name" value="INNER MEMBRANE PROTEIN, PROBABLE PERMEASE"/>
    <property type="match status" value="1"/>
</dbReference>
<organism evidence="2 3">
    <name type="scientific">Acetobacter lambici</name>
    <dbReference type="NCBI Taxonomy" id="1332824"/>
    <lineage>
        <taxon>Bacteria</taxon>
        <taxon>Pseudomonadati</taxon>
        <taxon>Pseudomonadota</taxon>
        <taxon>Alphaproteobacteria</taxon>
        <taxon>Acetobacterales</taxon>
        <taxon>Acetobacteraceae</taxon>
        <taxon>Acetobacter</taxon>
    </lineage>
</organism>
<dbReference type="InterPro" id="IPR003848">
    <property type="entry name" value="DUF218"/>
</dbReference>
<dbReference type="CDD" id="cd06259">
    <property type="entry name" value="YdcF-like"/>
    <property type="match status" value="1"/>
</dbReference>
<evidence type="ECO:0000313" key="3">
    <source>
        <dbReference type="Proteomes" id="UP001523528"/>
    </source>
</evidence>
<accession>A0ABT1EVR5</accession>
<dbReference type="Proteomes" id="UP001523528">
    <property type="component" value="Unassembled WGS sequence"/>
</dbReference>
<dbReference type="PANTHER" id="PTHR30336:SF20">
    <property type="entry name" value="DUF218 DOMAIN-CONTAINING PROTEIN"/>
    <property type="match status" value="1"/>
</dbReference>